<accession>A0ABP3UAC4</accession>
<dbReference type="InterPro" id="IPR035944">
    <property type="entry name" value="YfbM-like_sf"/>
</dbReference>
<name>A0ABP3UAC4_9FLAO</name>
<sequence length="154" mass="18197">MGIICELYRISDSKIEELKKLDPDIAEEFLDENYAYIYGKYHKQNDTVFSLDKGWGVTRFLLQECDNSSDKILNKLDKRFIKSNDVKLINKVLELIEIGDLKKVYNKDKLIKNHIYGAKYDVYWEYINNYHLKLYKSAFKRASELNDGIATNHN</sequence>
<keyword evidence="2" id="KW-1185">Reference proteome</keyword>
<dbReference type="Gene3D" id="3.40.1760.10">
    <property type="entry name" value="YfbM-like super family"/>
    <property type="match status" value="1"/>
</dbReference>
<organism evidence="1 2">
    <name type="scientific">Aquimarina litoralis</name>
    <dbReference type="NCBI Taxonomy" id="584605"/>
    <lineage>
        <taxon>Bacteria</taxon>
        <taxon>Pseudomonadati</taxon>
        <taxon>Bacteroidota</taxon>
        <taxon>Flavobacteriia</taxon>
        <taxon>Flavobacteriales</taxon>
        <taxon>Flavobacteriaceae</taxon>
        <taxon>Aquimarina</taxon>
    </lineage>
</organism>
<dbReference type="InterPro" id="IPR015068">
    <property type="entry name" value="DUF1877"/>
</dbReference>
<reference evidence="2" key="1">
    <citation type="journal article" date="2019" name="Int. J. Syst. Evol. Microbiol.">
        <title>The Global Catalogue of Microorganisms (GCM) 10K type strain sequencing project: providing services to taxonomists for standard genome sequencing and annotation.</title>
        <authorList>
            <consortium name="The Broad Institute Genomics Platform"/>
            <consortium name="The Broad Institute Genome Sequencing Center for Infectious Disease"/>
            <person name="Wu L."/>
            <person name="Ma J."/>
        </authorList>
    </citation>
    <scope>NUCLEOTIDE SEQUENCE [LARGE SCALE GENOMIC DNA]</scope>
    <source>
        <strain evidence="2">JCM 15974</strain>
    </source>
</reference>
<protein>
    <submittedName>
        <fullName evidence="1">Uncharacterized protein</fullName>
    </submittedName>
</protein>
<dbReference type="RefSeq" id="WP_343913802.1">
    <property type="nucleotide sequence ID" value="NZ_BAAAGE010000003.1"/>
</dbReference>
<evidence type="ECO:0000313" key="1">
    <source>
        <dbReference type="EMBL" id="GAA0728486.1"/>
    </source>
</evidence>
<dbReference type="Pfam" id="PF08974">
    <property type="entry name" value="DUF1877"/>
    <property type="match status" value="1"/>
</dbReference>
<dbReference type="Proteomes" id="UP001501758">
    <property type="component" value="Unassembled WGS sequence"/>
</dbReference>
<proteinExistence type="predicted"/>
<comment type="caution">
    <text evidence="1">The sequence shown here is derived from an EMBL/GenBank/DDBJ whole genome shotgun (WGS) entry which is preliminary data.</text>
</comment>
<dbReference type="SUPFAM" id="SSF111069">
    <property type="entry name" value="Hypothetical protein yfbM"/>
    <property type="match status" value="1"/>
</dbReference>
<gene>
    <name evidence="1" type="ORF">GCM10009430_37700</name>
</gene>
<dbReference type="EMBL" id="BAAAGE010000003">
    <property type="protein sequence ID" value="GAA0728486.1"/>
    <property type="molecule type" value="Genomic_DNA"/>
</dbReference>
<evidence type="ECO:0000313" key="2">
    <source>
        <dbReference type="Proteomes" id="UP001501758"/>
    </source>
</evidence>